<accession>A0ABS2C849</accession>
<evidence type="ECO:0000313" key="5">
    <source>
        <dbReference type="EMBL" id="MBM5461513.1"/>
    </source>
</evidence>
<comment type="caution">
    <text evidence="5">The sequence shown here is derived from an EMBL/GenBank/DDBJ whole genome shotgun (WGS) entry which is preliminary data.</text>
</comment>
<evidence type="ECO:0000256" key="3">
    <source>
        <dbReference type="ARBA" id="ARBA00023180"/>
    </source>
</evidence>
<dbReference type="Proteomes" id="UP000745663">
    <property type="component" value="Unassembled WGS sequence"/>
</dbReference>
<evidence type="ECO:0000313" key="6">
    <source>
        <dbReference type="Proteomes" id="UP000745663"/>
    </source>
</evidence>
<keyword evidence="3" id="KW-0325">Glycoprotein</keyword>
<dbReference type="Pfam" id="PF04577">
    <property type="entry name" value="Glyco_transf_61"/>
    <property type="match status" value="1"/>
</dbReference>
<dbReference type="PANTHER" id="PTHR20961">
    <property type="entry name" value="GLYCOSYLTRANSFERASE"/>
    <property type="match status" value="1"/>
</dbReference>
<dbReference type="InterPro" id="IPR049625">
    <property type="entry name" value="Glyco_transf_61_cat"/>
</dbReference>
<proteinExistence type="predicted"/>
<feature type="domain" description="Glycosyltransferase 61 catalytic" evidence="4">
    <location>
        <begin position="193"/>
        <end position="379"/>
    </location>
</feature>
<dbReference type="InterPro" id="IPR007657">
    <property type="entry name" value="Glycosyltransferase_61"/>
</dbReference>
<evidence type="ECO:0000259" key="4">
    <source>
        <dbReference type="Pfam" id="PF04577"/>
    </source>
</evidence>
<evidence type="ECO:0000256" key="1">
    <source>
        <dbReference type="ARBA" id="ARBA00022676"/>
    </source>
</evidence>
<keyword evidence="1" id="KW-0328">Glycosyltransferase</keyword>
<gene>
    <name evidence="5" type="ORF">H8F21_28550</name>
</gene>
<organism evidence="5 6">
    <name type="scientific">Pseudomonas arcuscaelestis</name>
    <dbReference type="NCBI Taxonomy" id="2710591"/>
    <lineage>
        <taxon>Bacteria</taxon>
        <taxon>Pseudomonadati</taxon>
        <taxon>Pseudomonadota</taxon>
        <taxon>Gammaproteobacteria</taxon>
        <taxon>Pseudomonadales</taxon>
        <taxon>Pseudomonadaceae</taxon>
        <taxon>Pseudomonas</taxon>
    </lineage>
</organism>
<dbReference type="PANTHER" id="PTHR20961:SF150">
    <property type="entry name" value="GLYCOSYLTRANSFERASE FAMILY 61 PROTEIN"/>
    <property type="match status" value="1"/>
</dbReference>
<keyword evidence="2" id="KW-0808">Transferase</keyword>
<name>A0ABS2C849_9PSED</name>
<sequence>MGEVVDWQEDARLFLLNKTPLGYIYQNFLKRFRPTRAFVIWGWKKFFPLWVTVYKRFSSRVRKLPLEKLSMVPGQSIKFTEQEVVKTPAPEIFPRRLAAKCPSPHEEYTFPAIYTVQVSGCSLRGSSNFLIGSSALYHHDLFRAPYDYTSEELHGRLVIKPAKGTSYLLPYHKERLKVVEEAAVFTDALSSNYAHFMTEVLPRIAMFVTHVPGSMPLVIDAGLHANIMSAIELLAGSQRELILLERGREMHIKKAHVISNCGYVPFERRSGSEGFQGHSQGQFSPVALKTIREEIFGKLKLEARGGKRLFIRRNSGYRNVLNAKEIEEILVARGFEVVEPEKLSFAEQVAVFSSADIVVGATGAAFANLLFCKPGTQLVIMIAQLENTSYYYWQSMACASGNAITYVFGSLEQGVGHSIHSDFHVDPQHIIDAINAPLPNVNGGGSEVVHE</sequence>
<dbReference type="RefSeq" id="WP_203585781.1">
    <property type="nucleotide sequence ID" value="NZ_JACOPV010000030.1"/>
</dbReference>
<dbReference type="EMBL" id="JACOPV010000030">
    <property type="protein sequence ID" value="MBM5461513.1"/>
    <property type="molecule type" value="Genomic_DNA"/>
</dbReference>
<evidence type="ECO:0000256" key="2">
    <source>
        <dbReference type="ARBA" id="ARBA00022679"/>
    </source>
</evidence>
<protein>
    <submittedName>
        <fullName evidence="5">Glycosyltransferase family 61 protein</fullName>
    </submittedName>
</protein>
<keyword evidence="6" id="KW-1185">Reference proteome</keyword>
<reference evidence="5 6" key="1">
    <citation type="submission" date="2020-08" db="EMBL/GenBank/DDBJ databases">
        <title>Description of novel Pseudomonas species.</title>
        <authorList>
            <person name="Duman M."/>
            <person name="Mulet M."/>
            <person name="Altun S."/>
            <person name="Saticioglu I.B."/>
            <person name="Lalucat J."/>
            <person name="Garcia-Valdes E."/>
        </authorList>
    </citation>
    <scope>NUCLEOTIDE SEQUENCE [LARGE SCALE GENOMIC DNA]</scope>
    <source>
        <strain evidence="5 6">P66</strain>
    </source>
</reference>